<evidence type="ECO:0000256" key="4">
    <source>
        <dbReference type="ARBA" id="ARBA00022679"/>
    </source>
</evidence>
<comment type="similarity">
    <text evidence="7">Belongs to the class-I pyridoxal-phosphate-dependent aminotransferase family. Alanine aminotransferase subfamily.</text>
</comment>
<dbReference type="SUPFAM" id="SSF53383">
    <property type="entry name" value="PLP-dependent transferases"/>
    <property type="match status" value="1"/>
</dbReference>
<comment type="subunit">
    <text evidence="2">Homodimer.</text>
</comment>
<organism evidence="11">
    <name type="scientific">Timema shepardi</name>
    <name type="common">Walking stick</name>
    <dbReference type="NCBI Taxonomy" id="629360"/>
    <lineage>
        <taxon>Eukaryota</taxon>
        <taxon>Metazoa</taxon>
        <taxon>Ecdysozoa</taxon>
        <taxon>Arthropoda</taxon>
        <taxon>Hexapoda</taxon>
        <taxon>Insecta</taxon>
        <taxon>Pterygota</taxon>
        <taxon>Neoptera</taxon>
        <taxon>Polyneoptera</taxon>
        <taxon>Phasmatodea</taxon>
        <taxon>Timematodea</taxon>
        <taxon>Timematoidea</taxon>
        <taxon>Timematidae</taxon>
        <taxon>Timema</taxon>
    </lineage>
</organism>
<dbReference type="EMBL" id="OC001368">
    <property type="protein sequence ID" value="CAD7259758.1"/>
    <property type="molecule type" value="Genomic_DNA"/>
</dbReference>
<protein>
    <recommendedName>
        <fullName evidence="8">alanine transaminase</fullName>
        <ecNumber evidence="8">2.6.1.2</ecNumber>
    </recommendedName>
</protein>
<comment type="cofactor">
    <cofactor evidence="1">
        <name>pyridoxal 5'-phosphate</name>
        <dbReference type="ChEBI" id="CHEBI:597326"/>
    </cofactor>
</comment>
<dbReference type="FunFam" id="3.90.1150.10:FF:000151">
    <property type="entry name" value="Alanine aminotransferase 2"/>
    <property type="match status" value="1"/>
</dbReference>
<gene>
    <name evidence="11" type="ORF">TSIB3V08_LOCUS3956</name>
</gene>
<comment type="catalytic activity">
    <reaction evidence="9">
        <text>L-alanine + 2-oxoglutarate = pyruvate + L-glutamate</text>
        <dbReference type="Rhea" id="RHEA:19453"/>
        <dbReference type="ChEBI" id="CHEBI:15361"/>
        <dbReference type="ChEBI" id="CHEBI:16810"/>
        <dbReference type="ChEBI" id="CHEBI:29985"/>
        <dbReference type="ChEBI" id="CHEBI:57972"/>
        <dbReference type="EC" id="2.6.1.2"/>
    </reaction>
</comment>
<dbReference type="Pfam" id="PF00155">
    <property type="entry name" value="Aminotran_1_2"/>
    <property type="match status" value="1"/>
</dbReference>
<sequence>MQSSRGLGNHGYERYELCGVDIEAQQHYSSVRVACNKQEYLYSVYSIHVRVVNSGHVHRSSGWVRKGTEALYNKDWITPSIVHSSRTMSSNLDSRSHVGRSKQLCIDNLNPNIKLMEYAVRGPLVIRASEIEKELEKGVKKPFKEVIKANIGDCHAMGQVPITFIRQILALVAYPELLDDPRFPTDVKERAKVLLAGCKGGSVGSYTDSPGIEVIRRHVAQYIERRDGIPSNWEDILLSAGASEGIKNVLKLLICDIGCKKPGVMVPIPQYPLYSATLAEFNMHQIGYYLDEEKGWSLEISELKRAIKEAKEVSEPRVIVVINPGNPTGQVLNRDNIVEIIKFAHEEDLFIFADEVYQDNVYAKTSKFHSFKRVLTEMGPPYNKIQLASFMSCSKGYMGECGLRGGYSEVINLDPKVKTMLLKSISASLCPTSLGQAVMDTVVNPPQPGEPSYERYKAEKEGVLKSLAERAKMVADSFNSFEGFSCNTLKIPEKAIKKAESLKQQPDVFYAFQLLEQTGICVVPGSGFGQKPGTYHFRTTILPQPEKLKTMLENFRDFHKKFLEEYK</sequence>
<evidence type="ECO:0000256" key="2">
    <source>
        <dbReference type="ARBA" id="ARBA00011738"/>
    </source>
</evidence>
<dbReference type="FunFam" id="1.10.287.1970:FF:000001">
    <property type="entry name" value="Alanine aminotransferase 2"/>
    <property type="match status" value="1"/>
</dbReference>
<evidence type="ECO:0000256" key="1">
    <source>
        <dbReference type="ARBA" id="ARBA00001933"/>
    </source>
</evidence>
<dbReference type="UniPathway" id="UPA00528">
    <property type="reaction ID" value="UER00586"/>
</dbReference>
<dbReference type="EC" id="2.6.1.2" evidence="8"/>
<name>A0A7R9FY48_TIMSH</name>
<evidence type="ECO:0000256" key="9">
    <source>
        <dbReference type="ARBA" id="ARBA00047412"/>
    </source>
</evidence>
<dbReference type="InterPro" id="IPR015422">
    <property type="entry name" value="PyrdxlP-dep_Trfase_small"/>
</dbReference>
<dbReference type="Gene3D" id="3.90.1150.10">
    <property type="entry name" value="Aspartate Aminotransferase, domain 1"/>
    <property type="match status" value="1"/>
</dbReference>
<dbReference type="PANTHER" id="PTHR11751:SF29">
    <property type="entry name" value="ALANINE TRANSAMINASE"/>
    <property type="match status" value="1"/>
</dbReference>
<dbReference type="InterPro" id="IPR045088">
    <property type="entry name" value="ALAT1/2-like"/>
</dbReference>
<evidence type="ECO:0000256" key="5">
    <source>
        <dbReference type="ARBA" id="ARBA00022898"/>
    </source>
</evidence>
<dbReference type="CDD" id="cd00609">
    <property type="entry name" value="AAT_like"/>
    <property type="match status" value="1"/>
</dbReference>
<dbReference type="InterPro" id="IPR015424">
    <property type="entry name" value="PyrdxlP-dep_Trfase"/>
</dbReference>
<dbReference type="GO" id="GO:0030170">
    <property type="term" value="F:pyridoxal phosphate binding"/>
    <property type="evidence" value="ECO:0007669"/>
    <property type="project" value="InterPro"/>
</dbReference>
<keyword evidence="4" id="KW-0808">Transferase</keyword>
<evidence type="ECO:0000256" key="7">
    <source>
        <dbReference type="ARBA" id="ARBA00025785"/>
    </source>
</evidence>
<keyword evidence="5" id="KW-0663">Pyridoxal phosphate</keyword>
<dbReference type="InterPro" id="IPR015421">
    <property type="entry name" value="PyrdxlP-dep_Trfase_major"/>
</dbReference>
<evidence type="ECO:0000256" key="6">
    <source>
        <dbReference type="ARBA" id="ARBA00025708"/>
    </source>
</evidence>
<evidence type="ECO:0000259" key="10">
    <source>
        <dbReference type="Pfam" id="PF00155"/>
    </source>
</evidence>
<dbReference type="Gene3D" id="1.10.287.1970">
    <property type="match status" value="1"/>
</dbReference>
<dbReference type="GO" id="GO:0004021">
    <property type="term" value="F:L-alanine:2-oxoglutarate aminotransferase activity"/>
    <property type="evidence" value="ECO:0007669"/>
    <property type="project" value="UniProtKB-EC"/>
</dbReference>
<dbReference type="InterPro" id="IPR004839">
    <property type="entry name" value="Aminotransferase_I/II_large"/>
</dbReference>
<dbReference type="GO" id="GO:0042853">
    <property type="term" value="P:L-alanine catabolic process"/>
    <property type="evidence" value="ECO:0007669"/>
    <property type="project" value="UniProtKB-UniPathway"/>
</dbReference>
<reference evidence="11" key="1">
    <citation type="submission" date="2020-11" db="EMBL/GenBank/DDBJ databases">
        <authorList>
            <person name="Tran Van P."/>
        </authorList>
    </citation>
    <scope>NUCLEOTIDE SEQUENCE</scope>
</reference>
<evidence type="ECO:0000313" key="11">
    <source>
        <dbReference type="EMBL" id="CAD7259758.1"/>
    </source>
</evidence>
<keyword evidence="3" id="KW-0032">Aminotransferase</keyword>
<dbReference type="Gene3D" id="3.40.640.10">
    <property type="entry name" value="Type I PLP-dependent aspartate aminotransferase-like (Major domain)"/>
    <property type="match status" value="1"/>
</dbReference>
<comment type="pathway">
    <text evidence="6">Amino-acid degradation; L-alanine degradation via transaminase pathway; pyruvate from L-alanine: step 1/1.</text>
</comment>
<dbReference type="FunFam" id="3.40.640.10:FF:000012">
    <property type="entry name" value="alanine aminotransferase 2"/>
    <property type="match status" value="1"/>
</dbReference>
<proteinExistence type="inferred from homology"/>
<feature type="domain" description="Aminotransferase class I/classII large" evidence="10">
    <location>
        <begin position="199"/>
        <end position="553"/>
    </location>
</feature>
<evidence type="ECO:0000256" key="8">
    <source>
        <dbReference type="ARBA" id="ARBA00026106"/>
    </source>
</evidence>
<accession>A0A7R9FY48</accession>
<dbReference type="PANTHER" id="PTHR11751">
    <property type="entry name" value="ALANINE AMINOTRANSFERASE"/>
    <property type="match status" value="1"/>
</dbReference>
<evidence type="ECO:0000256" key="3">
    <source>
        <dbReference type="ARBA" id="ARBA00022576"/>
    </source>
</evidence>
<dbReference type="AlphaFoldDB" id="A0A7R9FY48"/>